<evidence type="ECO:0000256" key="8">
    <source>
        <dbReference type="ARBA" id="ARBA00047633"/>
    </source>
</evidence>
<dbReference type="GO" id="GO:0046677">
    <property type="term" value="P:response to antibiotic"/>
    <property type="evidence" value="ECO:0007669"/>
    <property type="project" value="UniProtKB-KW"/>
</dbReference>
<dbReference type="Gene3D" id="2.160.10.10">
    <property type="entry name" value="Hexapeptide repeat proteins"/>
    <property type="match status" value="1"/>
</dbReference>
<dbReference type="InterPro" id="IPR001451">
    <property type="entry name" value="Hexapep"/>
</dbReference>
<dbReference type="EC" id="2.3.1.28" evidence="2"/>
<dbReference type="PROSITE" id="PS00101">
    <property type="entry name" value="HEXAPEP_TRANSFERASES"/>
    <property type="match status" value="1"/>
</dbReference>
<accession>A0A212JIY1</accession>
<evidence type="ECO:0000256" key="6">
    <source>
        <dbReference type="ARBA" id="ARBA00023251"/>
    </source>
</evidence>
<dbReference type="PANTHER" id="PTHR43300:SF12">
    <property type="entry name" value="CHLORAMPHENICOL ACETYLTRANSFERASE"/>
    <property type="match status" value="1"/>
</dbReference>
<feature type="region of interest" description="Disordered" evidence="9">
    <location>
        <begin position="1"/>
        <end position="24"/>
    </location>
</feature>
<dbReference type="GO" id="GO:0008811">
    <property type="term" value="F:chloramphenicol O-acetyltransferase activity"/>
    <property type="evidence" value="ECO:0007669"/>
    <property type="project" value="UniProtKB-EC"/>
</dbReference>
<dbReference type="NCBIfam" id="NF000490">
    <property type="entry name" value="chloram_CatB"/>
    <property type="match status" value="1"/>
</dbReference>
<proteinExistence type="inferred from homology"/>
<dbReference type="InterPro" id="IPR050179">
    <property type="entry name" value="Trans_hexapeptide_repeat"/>
</dbReference>
<organism evidence="10">
    <name type="scientific">uncultured Alphaproteobacteria bacterium</name>
    <dbReference type="NCBI Taxonomy" id="91750"/>
    <lineage>
        <taxon>Bacteria</taxon>
        <taxon>Pseudomonadati</taxon>
        <taxon>Pseudomonadota</taxon>
        <taxon>Alphaproteobacteria</taxon>
        <taxon>environmental samples</taxon>
    </lineage>
</organism>
<dbReference type="AlphaFoldDB" id="A0A212JIY1"/>
<sequence>MKIGAGEVRAGSYDSRSDTATRWKDPMPNAFESPFKGKPLSEQITNPNIRVGRYSYYSGYYHGHAFDDCARYLLPDRDDVDRLIIGSFCSIGSGASFVMAGNQGHRHDWASSFPFFYMPEEPAFAGARDAFRKAGDTIVGNDVWIGAEAMIMPGITIGDGAVIGSRAVVTKNVEPYAIVAGNPARPLRKRFADPEIAMLLEMRWWDWPLARIEAAMPLLCSADIAGLHRWWQDGTDGGETE</sequence>
<name>A0A212JIY1_9PROT</name>
<protein>
    <recommendedName>
        <fullName evidence="3">Chloramphenicol acetyltransferase</fullName>
        <ecNumber evidence="2">2.3.1.28</ecNumber>
    </recommendedName>
</protein>
<keyword evidence="4 10" id="KW-0808">Transferase</keyword>
<gene>
    <name evidence="10" type="primary">catB</name>
    <name evidence="10" type="ORF">KL86APRO_11155</name>
</gene>
<evidence type="ECO:0000256" key="3">
    <source>
        <dbReference type="ARBA" id="ARBA00020291"/>
    </source>
</evidence>
<evidence type="ECO:0000256" key="1">
    <source>
        <dbReference type="ARBA" id="ARBA00007274"/>
    </source>
</evidence>
<evidence type="ECO:0000256" key="5">
    <source>
        <dbReference type="ARBA" id="ARBA00022737"/>
    </source>
</evidence>
<dbReference type="InterPro" id="IPR018357">
    <property type="entry name" value="Hexapep_transf_CS"/>
</dbReference>
<keyword evidence="7 10" id="KW-0012">Acyltransferase</keyword>
<comment type="catalytic activity">
    <reaction evidence="8">
        <text>chloramphenicol + acetyl-CoA = chloramphenicol 3-acetate + CoA</text>
        <dbReference type="Rhea" id="RHEA:18421"/>
        <dbReference type="ChEBI" id="CHEBI:16730"/>
        <dbReference type="ChEBI" id="CHEBI:17698"/>
        <dbReference type="ChEBI" id="CHEBI:57287"/>
        <dbReference type="ChEBI" id="CHEBI:57288"/>
        <dbReference type="EC" id="2.3.1.28"/>
    </reaction>
</comment>
<keyword evidence="6" id="KW-0046">Antibiotic resistance</keyword>
<dbReference type="Pfam" id="PF00132">
    <property type="entry name" value="Hexapep"/>
    <property type="match status" value="1"/>
</dbReference>
<evidence type="ECO:0000256" key="4">
    <source>
        <dbReference type="ARBA" id="ARBA00022679"/>
    </source>
</evidence>
<dbReference type="PANTHER" id="PTHR43300">
    <property type="entry name" value="ACETYLTRANSFERASE"/>
    <property type="match status" value="1"/>
</dbReference>
<comment type="similarity">
    <text evidence="1">Belongs to the transferase hexapeptide repeat family.</text>
</comment>
<reference evidence="10" key="1">
    <citation type="submission" date="2016-04" db="EMBL/GenBank/DDBJ databases">
        <authorList>
            <person name="Evans L.H."/>
            <person name="Alamgir A."/>
            <person name="Owens N."/>
            <person name="Weber N.D."/>
            <person name="Virtaneva K."/>
            <person name="Barbian K."/>
            <person name="Babar A."/>
            <person name="Rosenke K."/>
        </authorList>
    </citation>
    <scope>NUCLEOTIDE SEQUENCE</scope>
    <source>
        <strain evidence="10">86</strain>
    </source>
</reference>
<keyword evidence="5" id="KW-0677">Repeat</keyword>
<evidence type="ECO:0000256" key="7">
    <source>
        <dbReference type="ARBA" id="ARBA00023315"/>
    </source>
</evidence>
<dbReference type="EMBL" id="FLUO01000001">
    <property type="protein sequence ID" value="SBV99390.1"/>
    <property type="molecule type" value="Genomic_DNA"/>
</dbReference>
<evidence type="ECO:0000256" key="9">
    <source>
        <dbReference type="SAM" id="MobiDB-lite"/>
    </source>
</evidence>
<evidence type="ECO:0000256" key="2">
    <source>
        <dbReference type="ARBA" id="ARBA00013235"/>
    </source>
</evidence>
<dbReference type="SUPFAM" id="SSF51161">
    <property type="entry name" value="Trimeric LpxA-like enzymes"/>
    <property type="match status" value="1"/>
</dbReference>
<dbReference type="CDD" id="cd03349">
    <property type="entry name" value="LbH_XAT"/>
    <property type="match status" value="1"/>
</dbReference>
<dbReference type="InterPro" id="IPR011004">
    <property type="entry name" value="Trimer_LpxA-like_sf"/>
</dbReference>
<feature type="compositionally biased region" description="Basic and acidic residues" evidence="9">
    <location>
        <begin position="15"/>
        <end position="24"/>
    </location>
</feature>
<evidence type="ECO:0000313" key="10">
    <source>
        <dbReference type="EMBL" id="SBV99390.1"/>
    </source>
</evidence>